<dbReference type="VEuPathDB" id="FungiDB:SCODWIG_00199"/>
<dbReference type="AlphaFoldDB" id="A0A376B166"/>
<gene>
    <name evidence="2" type="ORF">SCODWIG_00199</name>
</gene>
<dbReference type="InterPro" id="IPR005024">
    <property type="entry name" value="Snf7_fam"/>
</dbReference>
<keyword evidence="1" id="KW-0175">Coiled coil</keyword>
<dbReference type="GO" id="GO:0007034">
    <property type="term" value="P:vacuolar transport"/>
    <property type="evidence" value="ECO:0007669"/>
    <property type="project" value="InterPro"/>
</dbReference>
<sequence length="447" mass="51141">MHNKIPESRKRSLYSDFRILKELNPEGYEANVVFWSNYIVSSSKSIIINSKSFLESLNDPTYHLPKSIDVAFDFLVNNRKLIPVNDFIMPESNFKKNLKWIVSKSIIDLSFKIRSANKTSNKQTNSTLLTNSYIDSIDLVNIGYLQELYDTELARSLKTKILDSATRITDLIFSIDSFSRIILSFISKEEKHADTDEHIQRNILLIYLTKYKNIISYDSENQVIKVHKNTIKESLKPISESDIAISRLKDTITKFTIRNTHLETNILDCDKSIKDAVSTKSPNLARKYLKTKRISEIYLNKSLANLEKLESTLDIINNSLDNLELHKSLKMSNILIGEINNKVGSVESVENLLDDLDDNIQNTNAITDILSSAVPLSTDEEQEIDNELDQMINGINNKKIANNNDNDIDQIIYKKLQDLQINDSSPIETIDNKNQEKVTQNTVKLSE</sequence>
<dbReference type="OrthoDB" id="10250120at2759"/>
<evidence type="ECO:0000256" key="1">
    <source>
        <dbReference type="SAM" id="Coils"/>
    </source>
</evidence>
<dbReference type="Pfam" id="PF03357">
    <property type="entry name" value="Snf7"/>
    <property type="match status" value="1"/>
</dbReference>
<protein>
    <submittedName>
        <fullName evidence="2">Uncharacterized protein</fullName>
    </submittedName>
</protein>
<dbReference type="Proteomes" id="UP000262825">
    <property type="component" value="Unassembled WGS sequence"/>
</dbReference>
<keyword evidence="3" id="KW-1185">Reference proteome</keyword>
<proteinExistence type="predicted"/>
<accession>A0A376B166</accession>
<feature type="coiled-coil region" evidence="1">
    <location>
        <begin position="299"/>
        <end position="366"/>
    </location>
</feature>
<evidence type="ECO:0000313" key="3">
    <source>
        <dbReference type="Proteomes" id="UP000262825"/>
    </source>
</evidence>
<reference evidence="3" key="1">
    <citation type="submission" date="2018-06" db="EMBL/GenBank/DDBJ databases">
        <authorList>
            <person name="Guldener U."/>
        </authorList>
    </citation>
    <scope>NUCLEOTIDE SEQUENCE [LARGE SCALE GENOMIC DNA]</scope>
    <source>
        <strain evidence="3">UTAD17</strain>
    </source>
</reference>
<dbReference type="EMBL" id="UFAJ01000013">
    <property type="protein sequence ID" value="SSD58438.1"/>
    <property type="molecule type" value="Genomic_DNA"/>
</dbReference>
<organism evidence="2 3">
    <name type="scientific">Saccharomycodes ludwigii</name>
    <dbReference type="NCBI Taxonomy" id="36035"/>
    <lineage>
        <taxon>Eukaryota</taxon>
        <taxon>Fungi</taxon>
        <taxon>Dikarya</taxon>
        <taxon>Ascomycota</taxon>
        <taxon>Saccharomycotina</taxon>
        <taxon>Saccharomycetes</taxon>
        <taxon>Saccharomycodales</taxon>
        <taxon>Saccharomycodaceae</taxon>
        <taxon>Saccharomycodes</taxon>
    </lineage>
</organism>
<name>A0A376B166_9ASCO</name>
<evidence type="ECO:0000313" key="2">
    <source>
        <dbReference type="EMBL" id="SSD58438.1"/>
    </source>
</evidence>
<dbReference type="Pfam" id="PF25880">
    <property type="entry name" value="WHD_CHMP7_1st"/>
    <property type="match status" value="1"/>
</dbReference>